<keyword evidence="3" id="KW-1185">Reference proteome</keyword>
<dbReference type="OrthoDB" id="694746at2759"/>
<dbReference type="EMBL" id="CAJGYO010000002">
    <property type="protein sequence ID" value="CAD6214045.1"/>
    <property type="molecule type" value="Genomic_DNA"/>
</dbReference>
<dbReference type="AlphaFoldDB" id="A0A811N1K7"/>
<gene>
    <name evidence="2" type="ORF">NCGR_LOCUS9515</name>
</gene>
<dbReference type="PANTHER" id="PTHR34591">
    <property type="entry name" value="OS03G0653100 PROTEIN-RELATED"/>
    <property type="match status" value="1"/>
</dbReference>
<reference evidence="2" key="1">
    <citation type="submission" date="2020-10" db="EMBL/GenBank/DDBJ databases">
        <authorList>
            <person name="Han B."/>
            <person name="Lu T."/>
            <person name="Zhao Q."/>
            <person name="Huang X."/>
            <person name="Zhao Y."/>
        </authorList>
    </citation>
    <scope>NUCLEOTIDE SEQUENCE</scope>
</reference>
<dbReference type="PANTHER" id="PTHR34591:SF58">
    <property type="entry name" value="F-BOX DOMAIN-CONTAINING PROTEIN"/>
    <property type="match status" value="1"/>
</dbReference>
<feature type="region of interest" description="Disordered" evidence="1">
    <location>
        <begin position="153"/>
        <end position="176"/>
    </location>
</feature>
<comment type="caution">
    <text evidence="2">The sequence shown here is derived from an EMBL/GenBank/DDBJ whole genome shotgun (WGS) entry which is preliminary data.</text>
</comment>
<proteinExistence type="predicted"/>
<organism evidence="2 3">
    <name type="scientific">Miscanthus lutarioriparius</name>
    <dbReference type="NCBI Taxonomy" id="422564"/>
    <lineage>
        <taxon>Eukaryota</taxon>
        <taxon>Viridiplantae</taxon>
        <taxon>Streptophyta</taxon>
        <taxon>Embryophyta</taxon>
        <taxon>Tracheophyta</taxon>
        <taxon>Spermatophyta</taxon>
        <taxon>Magnoliopsida</taxon>
        <taxon>Liliopsida</taxon>
        <taxon>Poales</taxon>
        <taxon>Poaceae</taxon>
        <taxon>PACMAD clade</taxon>
        <taxon>Panicoideae</taxon>
        <taxon>Andropogonodae</taxon>
        <taxon>Andropogoneae</taxon>
        <taxon>Saccharinae</taxon>
        <taxon>Miscanthus</taxon>
    </lineage>
</organism>
<evidence type="ECO:0000313" key="2">
    <source>
        <dbReference type="EMBL" id="CAD6214045.1"/>
    </source>
</evidence>
<sequence>MDATRAASPRMSSSMTNEAEYPEFFVRPSMARFSMKSPLDYKDESLDYMLARIYSSEVGGKAFSPINVSTNKYQVIDLPPDINSTRYHQFRLGKSVNGVHFAVAGYQEGLQVWFLDESGSKTEWVLKHVTRYPFSHYHTDRPWILQHGSYGYDDDQEENNKEPTAAENDSDWDSDDADNAADIDLDSCPYIEVLGFHAYRDIVFLVLSRKVVAYYFNSSKIQHLGELLIRYCYQDIREGFVYTPTWIGELPGANYLVRSRNSYGIEEEDLLHSIED</sequence>
<dbReference type="Proteomes" id="UP000604825">
    <property type="component" value="Unassembled WGS sequence"/>
</dbReference>
<protein>
    <submittedName>
        <fullName evidence="2">Uncharacterized protein</fullName>
    </submittedName>
</protein>
<evidence type="ECO:0000313" key="3">
    <source>
        <dbReference type="Proteomes" id="UP000604825"/>
    </source>
</evidence>
<evidence type="ECO:0000256" key="1">
    <source>
        <dbReference type="SAM" id="MobiDB-lite"/>
    </source>
</evidence>
<accession>A0A811N1K7</accession>
<name>A0A811N1K7_9POAL</name>